<dbReference type="EMBL" id="CM001217">
    <property type="protein sequence ID" value="KEH41398.1"/>
    <property type="molecule type" value="Genomic_DNA"/>
</dbReference>
<dbReference type="AlphaFoldDB" id="A0A072VJ19"/>
<evidence type="ECO:0000313" key="2">
    <source>
        <dbReference type="EnsemblPlants" id="KEH41398"/>
    </source>
</evidence>
<keyword evidence="3" id="KW-1185">Reference proteome</keyword>
<reference evidence="1 3" key="2">
    <citation type="journal article" date="2014" name="BMC Genomics">
        <title>An improved genome release (version Mt4.0) for the model legume Medicago truncatula.</title>
        <authorList>
            <person name="Tang H."/>
            <person name="Krishnakumar V."/>
            <person name="Bidwell S."/>
            <person name="Rosen B."/>
            <person name="Chan A."/>
            <person name="Zhou S."/>
            <person name="Gentzbittel L."/>
            <person name="Childs K.L."/>
            <person name="Yandell M."/>
            <person name="Gundlach H."/>
            <person name="Mayer K.F."/>
            <person name="Schwartz D.C."/>
            <person name="Town C.D."/>
        </authorList>
    </citation>
    <scope>GENOME REANNOTATION</scope>
    <source>
        <strain evidence="1">A17</strain>
        <strain evidence="2 3">cv. Jemalong A17</strain>
    </source>
</reference>
<reference evidence="2" key="3">
    <citation type="submission" date="2015-04" db="UniProtKB">
        <authorList>
            <consortium name="EnsemblPlants"/>
        </authorList>
    </citation>
    <scope>IDENTIFICATION</scope>
    <source>
        <strain evidence="2">cv. Jemalong A17</strain>
    </source>
</reference>
<organism evidence="1 3">
    <name type="scientific">Medicago truncatula</name>
    <name type="common">Barrel medic</name>
    <name type="synonym">Medicago tribuloides</name>
    <dbReference type="NCBI Taxonomy" id="3880"/>
    <lineage>
        <taxon>Eukaryota</taxon>
        <taxon>Viridiplantae</taxon>
        <taxon>Streptophyta</taxon>
        <taxon>Embryophyta</taxon>
        <taxon>Tracheophyta</taxon>
        <taxon>Spermatophyta</taxon>
        <taxon>Magnoliopsida</taxon>
        <taxon>eudicotyledons</taxon>
        <taxon>Gunneridae</taxon>
        <taxon>Pentapetalae</taxon>
        <taxon>rosids</taxon>
        <taxon>fabids</taxon>
        <taxon>Fabales</taxon>
        <taxon>Fabaceae</taxon>
        <taxon>Papilionoideae</taxon>
        <taxon>50 kb inversion clade</taxon>
        <taxon>NPAAA clade</taxon>
        <taxon>Hologalegina</taxon>
        <taxon>IRL clade</taxon>
        <taxon>Trifolieae</taxon>
        <taxon>Medicago</taxon>
    </lineage>
</organism>
<gene>
    <name evidence="1" type="ordered locus">MTR_1g050442</name>
</gene>
<protein>
    <submittedName>
        <fullName evidence="1 2">Uncharacterized protein</fullName>
    </submittedName>
</protein>
<accession>A0A072VJ19</accession>
<proteinExistence type="predicted"/>
<evidence type="ECO:0000313" key="3">
    <source>
        <dbReference type="Proteomes" id="UP000002051"/>
    </source>
</evidence>
<evidence type="ECO:0000313" key="1">
    <source>
        <dbReference type="EMBL" id="KEH41398.1"/>
    </source>
</evidence>
<sequence>MHNAFSFEHKIIGNEEPNLSWAKVLLKVSSPEMVTEKFASSGPVTSSGASLEQMKLDQLVV</sequence>
<reference evidence="1 3" key="1">
    <citation type="journal article" date="2011" name="Nature">
        <title>The Medicago genome provides insight into the evolution of rhizobial symbioses.</title>
        <authorList>
            <person name="Young N.D."/>
            <person name="Debelle F."/>
            <person name="Oldroyd G.E."/>
            <person name="Geurts R."/>
            <person name="Cannon S.B."/>
            <person name="Udvardi M.K."/>
            <person name="Benedito V.A."/>
            <person name="Mayer K.F."/>
            <person name="Gouzy J."/>
            <person name="Schoof H."/>
            <person name="Van de Peer Y."/>
            <person name="Proost S."/>
            <person name="Cook D.R."/>
            <person name="Meyers B.C."/>
            <person name="Spannagl M."/>
            <person name="Cheung F."/>
            <person name="De Mita S."/>
            <person name="Krishnakumar V."/>
            <person name="Gundlach H."/>
            <person name="Zhou S."/>
            <person name="Mudge J."/>
            <person name="Bharti A.K."/>
            <person name="Murray J.D."/>
            <person name="Naoumkina M.A."/>
            <person name="Rosen B."/>
            <person name="Silverstein K.A."/>
            <person name="Tang H."/>
            <person name="Rombauts S."/>
            <person name="Zhao P.X."/>
            <person name="Zhou P."/>
            <person name="Barbe V."/>
            <person name="Bardou P."/>
            <person name="Bechner M."/>
            <person name="Bellec A."/>
            <person name="Berger A."/>
            <person name="Berges H."/>
            <person name="Bidwell S."/>
            <person name="Bisseling T."/>
            <person name="Choisne N."/>
            <person name="Couloux A."/>
            <person name="Denny R."/>
            <person name="Deshpande S."/>
            <person name="Dai X."/>
            <person name="Doyle J.J."/>
            <person name="Dudez A.M."/>
            <person name="Farmer A.D."/>
            <person name="Fouteau S."/>
            <person name="Franken C."/>
            <person name="Gibelin C."/>
            <person name="Gish J."/>
            <person name="Goldstein S."/>
            <person name="Gonzalez A.J."/>
            <person name="Green P.J."/>
            <person name="Hallab A."/>
            <person name="Hartog M."/>
            <person name="Hua A."/>
            <person name="Humphray S.J."/>
            <person name="Jeong D.H."/>
            <person name="Jing Y."/>
            <person name="Jocker A."/>
            <person name="Kenton S.M."/>
            <person name="Kim D.J."/>
            <person name="Klee K."/>
            <person name="Lai H."/>
            <person name="Lang C."/>
            <person name="Lin S."/>
            <person name="Macmil S.L."/>
            <person name="Magdelenat G."/>
            <person name="Matthews L."/>
            <person name="McCorrison J."/>
            <person name="Monaghan E.L."/>
            <person name="Mun J.H."/>
            <person name="Najar F.Z."/>
            <person name="Nicholson C."/>
            <person name="Noirot C."/>
            <person name="O'Bleness M."/>
            <person name="Paule C.R."/>
            <person name="Poulain J."/>
            <person name="Prion F."/>
            <person name="Qin B."/>
            <person name="Qu C."/>
            <person name="Retzel E.F."/>
            <person name="Riddle C."/>
            <person name="Sallet E."/>
            <person name="Samain S."/>
            <person name="Samson N."/>
            <person name="Sanders I."/>
            <person name="Saurat O."/>
            <person name="Scarpelli C."/>
            <person name="Schiex T."/>
            <person name="Segurens B."/>
            <person name="Severin A.J."/>
            <person name="Sherrier D.J."/>
            <person name="Shi R."/>
            <person name="Sims S."/>
            <person name="Singer S.R."/>
            <person name="Sinharoy S."/>
            <person name="Sterck L."/>
            <person name="Viollet A."/>
            <person name="Wang B.B."/>
            <person name="Wang K."/>
            <person name="Wang M."/>
            <person name="Wang X."/>
            <person name="Warfsmann J."/>
            <person name="Weissenbach J."/>
            <person name="White D.D."/>
            <person name="White J.D."/>
            <person name="Wiley G.B."/>
            <person name="Wincker P."/>
            <person name="Xing Y."/>
            <person name="Yang L."/>
            <person name="Yao Z."/>
            <person name="Ying F."/>
            <person name="Zhai J."/>
            <person name="Zhou L."/>
            <person name="Zuber A."/>
            <person name="Denarie J."/>
            <person name="Dixon R.A."/>
            <person name="May G.D."/>
            <person name="Schwartz D.C."/>
            <person name="Rogers J."/>
            <person name="Quetier F."/>
            <person name="Town C.D."/>
            <person name="Roe B.A."/>
        </authorList>
    </citation>
    <scope>NUCLEOTIDE SEQUENCE [LARGE SCALE GENOMIC DNA]</scope>
    <source>
        <strain evidence="1">A17</strain>
        <strain evidence="2 3">cv. Jemalong A17</strain>
    </source>
</reference>
<name>A0A072VJ19_MEDTR</name>
<dbReference type="HOGENOM" id="CLU_2926024_0_0_1"/>
<dbReference type="Proteomes" id="UP000002051">
    <property type="component" value="Unassembled WGS sequence"/>
</dbReference>
<dbReference type="EnsemblPlants" id="KEH41398">
    <property type="protein sequence ID" value="KEH41398"/>
    <property type="gene ID" value="MTR_1g050442"/>
</dbReference>